<dbReference type="NCBIfam" id="NF047498">
    <property type="entry name" value="LIC_12616_fam"/>
    <property type="match status" value="1"/>
</dbReference>
<dbReference type="InterPro" id="IPR057087">
    <property type="entry name" value="Gp12-like"/>
</dbReference>
<name>K1N3Y8_9LACO</name>
<feature type="domain" description="Phage neck terminator protein gp12-like" evidence="1">
    <location>
        <begin position="14"/>
        <end position="143"/>
    </location>
</feature>
<evidence type="ECO:0000313" key="2">
    <source>
        <dbReference type="EMBL" id="EKB63074.1"/>
    </source>
</evidence>
<comment type="caution">
    <text evidence="2">The sequence shown here is derived from an EMBL/GenBank/DDBJ whole genome shotgun (WGS) entry which is preliminary data.</text>
</comment>
<dbReference type="RefSeq" id="WP_005719028.1">
    <property type="nucleotide sequence ID" value="NZ_JH932274.1"/>
</dbReference>
<dbReference type="PATRIC" id="fig|883092.3.peg.2090"/>
<reference evidence="2 3" key="1">
    <citation type="submission" date="2012-07" db="EMBL/GenBank/DDBJ databases">
        <title>The Genome Sequence of Lactobacillus crispatus FB077-07.</title>
        <authorList>
            <consortium name="The Broad Institute Genome Sequencing Platform"/>
            <person name="Earl A."/>
            <person name="Ward D."/>
            <person name="Feldgarden M."/>
            <person name="Gevers D."/>
            <person name="Saerens B."/>
            <person name="Vaneechoutte M."/>
            <person name="Walker B."/>
            <person name="Young S.K."/>
            <person name="Zeng Q."/>
            <person name="Gargeya S."/>
            <person name="Fitzgerald M."/>
            <person name="Haas B."/>
            <person name="Abouelleil A."/>
            <person name="Alvarado L."/>
            <person name="Arachchi H.M."/>
            <person name="Berlin A.M."/>
            <person name="Chapman S.B."/>
            <person name="Goldberg J."/>
            <person name="Griggs A."/>
            <person name="Gujja S."/>
            <person name="Hansen M."/>
            <person name="Howarth C."/>
            <person name="Imamovic A."/>
            <person name="Larimer J."/>
            <person name="McCowen C."/>
            <person name="Montmayeur A."/>
            <person name="Murphy C."/>
            <person name="Neiman D."/>
            <person name="Pearson M."/>
            <person name="Priest M."/>
            <person name="Roberts A."/>
            <person name="Saif S."/>
            <person name="Shea T."/>
            <person name="Sisk P."/>
            <person name="Sykes S."/>
            <person name="Wortman J."/>
            <person name="Nusbaum C."/>
            <person name="Birren B."/>
        </authorList>
    </citation>
    <scope>NUCLEOTIDE SEQUENCE [LARGE SCALE GENOMIC DNA]</scope>
    <source>
        <strain evidence="2 3">FB077-07</strain>
    </source>
</reference>
<dbReference type="Pfam" id="PF23961">
    <property type="entry name" value="Phage_tail_terminator_9"/>
    <property type="match status" value="1"/>
</dbReference>
<evidence type="ECO:0000259" key="1">
    <source>
        <dbReference type="Pfam" id="PF23961"/>
    </source>
</evidence>
<dbReference type="OrthoDB" id="2327695at2"/>
<accession>K1N3Y8</accession>
<dbReference type="AlphaFoldDB" id="K1N3Y8"/>
<dbReference type="EMBL" id="AGZG01000104">
    <property type="protein sequence ID" value="EKB63074.1"/>
    <property type="molecule type" value="Genomic_DNA"/>
</dbReference>
<dbReference type="Proteomes" id="UP000004722">
    <property type="component" value="Unassembled WGS sequence"/>
</dbReference>
<organism evidence="2 3">
    <name type="scientific">Lactobacillus crispatus FB077-07</name>
    <dbReference type="NCBI Taxonomy" id="883092"/>
    <lineage>
        <taxon>Bacteria</taxon>
        <taxon>Bacillati</taxon>
        <taxon>Bacillota</taxon>
        <taxon>Bacilli</taxon>
        <taxon>Lactobacillales</taxon>
        <taxon>Lactobacillaceae</taxon>
        <taxon>Lactobacillus</taxon>
    </lineage>
</organism>
<dbReference type="HOGENOM" id="CLU_1487214_0_0_9"/>
<sequence>MEIQLKDNLLLTYIIQQLVKERLDCDLLYQNLVSDRPQYPFVTYSFIVPEQETTGDWLGMGRQYISHLQIDCHADNAIQAMNMANDLYSAFQSSVYRNYFEQADIDPQNFTNTSDRTVRVGTYYDYRFGFDCSFLVSNGGHVYSPDDLHFQAQPETEINTVQLSDAGDSEVISANGKEKEQ</sequence>
<evidence type="ECO:0000313" key="3">
    <source>
        <dbReference type="Proteomes" id="UP000004722"/>
    </source>
</evidence>
<gene>
    <name evidence="2" type="ORF">HMPREF9249_02107</name>
</gene>
<protein>
    <recommendedName>
        <fullName evidence="1">Phage neck terminator protein gp12-like domain-containing protein</fullName>
    </recommendedName>
</protein>
<proteinExistence type="predicted"/>